<organism evidence="8 9">
    <name type="scientific">Methylocapsa palsarum</name>
    <dbReference type="NCBI Taxonomy" id="1612308"/>
    <lineage>
        <taxon>Bacteria</taxon>
        <taxon>Pseudomonadati</taxon>
        <taxon>Pseudomonadota</taxon>
        <taxon>Alphaproteobacteria</taxon>
        <taxon>Hyphomicrobiales</taxon>
        <taxon>Beijerinckiaceae</taxon>
        <taxon>Methylocapsa</taxon>
    </lineage>
</organism>
<comment type="similarity">
    <text evidence="6">Belongs to the BamD family.</text>
</comment>
<dbReference type="GO" id="GO:1990063">
    <property type="term" value="C:Bam protein complex"/>
    <property type="evidence" value="ECO:0007669"/>
    <property type="project" value="TreeGrafter"/>
</dbReference>
<dbReference type="GO" id="GO:0051205">
    <property type="term" value="P:protein insertion into membrane"/>
    <property type="evidence" value="ECO:0007669"/>
    <property type="project" value="UniProtKB-UniRule"/>
</dbReference>
<sequence length="303" mass="33977">MNEPTIASLAAQKPVSARMLTVFRIAAVSALALQGAGCSSLDSLNPMNLFSGDKYKPEVVPEVPADDIYNQGLARLQKKDYSSASKKFGELDKQYPYSQWQKKGLLMTTFSQYEAGSYDDAIASAQRYISLYPTSPDVPYATYLAAMSYYNQIPEISRDQERAAKAAVLFGQIIEKYPKSEYTEDSRYKLQVVRDQLAGKEMLVGRYYLNQRNFPAAINRFREVLAKYQTTRHAEEALMRLTEAYLALGIPNEAQTAAAVLGHNFPDSIWYKDAYALLQTDGLQPHEDQGSWISKSFHKLGLG</sequence>
<evidence type="ECO:0000256" key="3">
    <source>
        <dbReference type="ARBA" id="ARBA00023139"/>
    </source>
</evidence>
<keyword evidence="1 6" id="KW-0732">Signal</keyword>
<dbReference type="Proteomes" id="UP000198755">
    <property type="component" value="Unassembled WGS sequence"/>
</dbReference>
<comment type="subcellular location">
    <subcellularLocation>
        <location evidence="6">Cell outer membrane</location>
    </subcellularLocation>
</comment>
<protein>
    <recommendedName>
        <fullName evidence="6">Outer membrane protein assembly factor BamD</fullName>
    </recommendedName>
</protein>
<dbReference type="InterPro" id="IPR017689">
    <property type="entry name" value="BamD"/>
</dbReference>
<evidence type="ECO:0000256" key="1">
    <source>
        <dbReference type="ARBA" id="ARBA00022729"/>
    </source>
</evidence>
<keyword evidence="4 6" id="KW-0998">Cell outer membrane</keyword>
<dbReference type="PANTHER" id="PTHR37423:SF1">
    <property type="entry name" value="OUTER MEMBRANE PROTEIN ASSEMBLY FACTOR BAMD"/>
    <property type="match status" value="1"/>
</dbReference>
<reference evidence="8 9" key="1">
    <citation type="submission" date="2016-10" db="EMBL/GenBank/DDBJ databases">
        <authorList>
            <person name="de Groot N.N."/>
        </authorList>
    </citation>
    <scope>NUCLEOTIDE SEQUENCE [LARGE SCALE GENOMIC DNA]</scope>
    <source>
        <strain evidence="8 9">NE2</strain>
    </source>
</reference>
<proteinExistence type="inferred from homology"/>
<dbReference type="PANTHER" id="PTHR37423">
    <property type="entry name" value="SOLUBLE LYTIC MUREIN TRANSGLYCOSYLASE-RELATED"/>
    <property type="match status" value="1"/>
</dbReference>
<feature type="domain" description="Outer membrane lipoprotein BamD-like" evidence="7">
    <location>
        <begin position="62"/>
        <end position="258"/>
    </location>
</feature>
<dbReference type="HAMAP" id="MF_00922">
    <property type="entry name" value="OM_assembly_BamD"/>
    <property type="match status" value="1"/>
</dbReference>
<keyword evidence="2 6" id="KW-0472">Membrane</keyword>
<evidence type="ECO:0000256" key="4">
    <source>
        <dbReference type="ARBA" id="ARBA00023237"/>
    </source>
</evidence>
<dbReference type="STRING" id="1612308.SAMN05444581_104110"/>
<keyword evidence="5" id="KW-0449">Lipoprotein</keyword>
<keyword evidence="9" id="KW-1185">Reference proteome</keyword>
<comment type="subunit">
    <text evidence="6">Part of the Bam complex.</text>
</comment>
<dbReference type="InterPro" id="IPR039565">
    <property type="entry name" value="BamD-like"/>
</dbReference>
<evidence type="ECO:0000256" key="2">
    <source>
        <dbReference type="ARBA" id="ARBA00023136"/>
    </source>
</evidence>
<dbReference type="Gene3D" id="1.25.40.10">
    <property type="entry name" value="Tetratricopeptide repeat domain"/>
    <property type="match status" value="1"/>
</dbReference>
<gene>
    <name evidence="6" type="primary">bamD</name>
    <name evidence="8" type="ORF">SAMN05444581_104110</name>
</gene>
<name>A0A1I3XVF4_9HYPH</name>
<dbReference type="AlphaFoldDB" id="A0A1I3XVF4"/>
<accession>A0A1I3XVF4</accession>
<evidence type="ECO:0000259" key="7">
    <source>
        <dbReference type="Pfam" id="PF13525"/>
    </source>
</evidence>
<keyword evidence="3" id="KW-0564">Palmitate</keyword>
<dbReference type="InterPro" id="IPR011990">
    <property type="entry name" value="TPR-like_helical_dom_sf"/>
</dbReference>
<evidence type="ECO:0000256" key="6">
    <source>
        <dbReference type="HAMAP-Rule" id="MF_00922"/>
    </source>
</evidence>
<dbReference type="GO" id="GO:0043165">
    <property type="term" value="P:Gram-negative-bacterium-type cell outer membrane assembly"/>
    <property type="evidence" value="ECO:0007669"/>
    <property type="project" value="UniProtKB-UniRule"/>
</dbReference>
<evidence type="ECO:0000256" key="5">
    <source>
        <dbReference type="ARBA" id="ARBA00023288"/>
    </source>
</evidence>
<dbReference type="NCBIfam" id="TIGR03302">
    <property type="entry name" value="OM_YfiO"/>
    <property type="match status" value="1"/>
</dbReference>
<dbReference type="SUPFAM" id="SSF48452">
    <property type="entry name" value="TPR-like"/>
    <property type="match status" value="2"/>
</dbReference>
<dbReference type="Pfam" id="PF13525">
    <property type="entry name" value="YfiO"/>
    <property type="match status" value="1"/>
</dbReference>
<comment type="function">
    <text evidence="6">Part of the outer membrane protein assembly complex, which is involved in assembly and insertion of beta-barrel proteins into the outer membrane.</text>
</comment>
<evidence type="ECO:0000313" key="9">
    <source>
        <dbReference type="Proteomes" id="UP000198755"/>
    </source>
</evidence>
<dbReference type="EMBL" id="FOSN01000004">
    <property type="protein sequence ID" value="SFK23504.1"/>
    <property type="molecule type" value="Genomic_DNA"/>
</dbReference>
<evidence type="ECO:0000313" key="8">
    <source>
        <dbReference type="EMBL" id="SFK23504.1"/>
    </source>
</evidence>
<dbReference type="CDD" id="cd15830">
    <property type="entry name" value="BamD"/>
    <property type="match status" value="1"/>
</dbReference>